<dbReference type="EMBL" id="JAVFWL010000001">
    <property type="protein sequence ID" value="KAK6730183.1"/>
    <property type="molecule type" value="Genomic_DNA"/>
</dbReference>
<dbReference type="Proteomes" id="UP001303046">
    <property type="component" value="Unassembled WGS sequence"/>
</dbReference>
<protein>
    <recommendedName>
        <fullName evidence="10">Aph-1 protein</fullName>
    </recommendedName>
</protein>
<evidence type="ECO:0000313" key="8">
    <source>
        <dbReference type="EMBL" id="KAK6730183.1"/>
    </source>
</evidence>
<feature type="transmembrane region" description="Helical" evidence="7">
    <location>
        <begin position="116"/>
        <end position="139"/>
    </location>
</feature>
<evidence type="ECO:0000256" key="6">
    <source>
        <dbReference type="ARBA" id="ARBA00023136"/>
    </source>
</evidence>
<evidence type="ECO:0000256" key="7">
    <source>
        <dbReference type="SAM" id="Phobius"/>
    </source>
</evidence>
<evidence type="ECO:0000256" key="5">
    <source>
        <dbReference type="ARBA" id="ARBA00022989"/>
    </source>
</evidence>
<accession>A0ABR1BV06</accession>
<sequence>MGVLLTLACYLITFSPSAALFCRFVAKDPLRIILFVLGAFFWLASLLLSSFIWLAISAVWDALPLAVACSIVLQDGARVFYFWLLKKAQRGLNRITRQGAASIAPGVSDLHNARHMLAVVCGLGMGVMAALLLTMNVFAEFAGPGTIGLPRSLKEGRRDIHLTGTYLPLYYALSGCFTSVFSVTWTIMFWDSCHKVKKGVFWALPAIVATSTHAAASALSWYNSAGYQPIVLTAQFCILICCILYSNSITGASPRTLLNGVISALVDWLTLKWLRSKLFKKNEAPFSAVEEMEAEERREPYT</sequence>
<dbReference type="Pfam" id="PF06105">
    <property type="entry name" value="Aph-1"/>
    <property type="match status" value="1"/>
</dbReference>
<evidence type="ECO:0000256" key="3">
    <source>
        <dbReference type="ARBA" id="ARBA00022692"/>
    </source>
</evidence>
<proteinExistence type="inferred from homology"/>
<organism evidence="8 9">
    <name type="scientific">Necator americanus</name>
    <name type="common">Human hookworm</name>
    <dbReference type="NCBI Taxonomy" id="51031"/>
    <lineage>
        <taxon>Eukaryota</taxon>
        <taxon>Metazoa</taxon>
        <taxon>Ecdysozoa</taxon>
        <taxon>Nematoda</taxon>
        <taxon>Chromadorea</taxon>
        <taxon>Rhabditida</taxon>
        <taxon>Rhabditina</taxon>
        <taxon>Rhabditomorpha</taxon>
        <taxon>Strongyloidea</taxon>
        <taxon>Ancylostomatidae</taxon>
        <taxon>Bunostominae</taxon>
        <taxon>Necator</taxon>
    </lineage>
</organism>
<evidence type="ECO:0000256" key="2">
    <source>
        <dbReference type="ARBA" id="ARBA00005577"/>
    </source>
</evidence>
<comment type="subcellular location">
    <subcellularLocation>
        <location evidence="1">Membrane</location>
        <topology evidence="1">Multi-pass membrane protein</topology>
    </subcellularLocation>
</comment>
<name>A0ABR1BV06_NECAM</name>
<comment type="caution">
    <text evidence="8">The sequence shown here is derived from an EMBL/GenBank/DDBJ whole genome shotgun (WGS) entry which is preliminary data.</text>
</comment>
<evidence type="ECO:0000256" key="1">
    <source>
        <dbReference type="ARBA" id="ARBA00004141"/>
    </source>
</evidence>
<keyword evidence="4" id="KW-0914">Notch signaling pathway</keyword>
<feature type="transmembrane region" description="Helical" evidence="7">
    <location>
        <begin position="200"/>
        <end position="222"/>
    </location>
</feature>
<feature type="transmembrane region" description="Helical" evidence="7">
    <location>
        <begin position="32"/>
        <end position="56"/>
    </location>
</feature>
<reference evidence="8 9" key="1">
    <citation type="submission" date="2023-08" db="EMBL/GenBank/DDBJ databases">
        <title>A Necator americanus chromosomal reference genome.</title>
        <authorList>
            <person name="Ilik V."/>
            <person name="Petrzelkova K.J."/>
            <person name="Pardy F."/>
            <person name="Fuh T."/>
            <person name="Niatou-Singa F.S."/>
            <person name="Gouil Q."/>
            <person name="Baker L."/>
            <person name="Ritchie M.E."/>
            <person name="Jex A.R."/>
            <person name="Gazzola D."/>
            <person name="Li H."/>
            <person name="Toshio Fujiwara R."/>
            <person name="Zhan B."/>
            <person name="Aroian R.V."/>
            <person name="Pafco B."/>
            <person name="Schwarz E.M."/>
        </authorList>
    </citation>
    <scope>NUCLEOTIDE SEQUENCE [LARGE SCALE GENOMIC DNA]</scope>
    <source>
        <strain evidence="8 9">Aroian</strain>
        <tissue evidence="8">Whole animal</tissue>
    </source>
</reference>
<dbReference type="InterPro" id="IPR009294">
    <property type="entry name" value="Aph-1"/>
</dbReference>
<evidence type="ECO:0000313" key="9">
    <source>
        <dbReference type="Proteomes" id="UP001303046"/>
    </source>
</evidence>
<feature type="transmembrane region" description="Helical" evidence="7">
    <location>
        <begin position="160"/>
        <end position="188"/>
    </location>
</feature>
<dbReference type="PANTHER" id="PTHR12889">
    <property type="entry name" value="GAMMA-SECRETASE SUBUNIT APH-1"/>
    <property type="match status" value="1"/>
</dbReference>
<evidence type="ECO:0000256" key="4">
    <source>
        <dbReference type="ARBA" id="ARBA00022976"/>
    </source>
</evidence>
<keyword evidence="5 7" id="KW-1133">Transmembrane helix</keyword>
<keyword evidence="6 7" id="KW-0472">Membrane</keyword>
<feature type="transmembrane region" description="Helical" evidence="7">
    <location>
        <begin position="229"/>
        <end position="246"/>
    </location>
</feature>
<keyword evidence="9" id="KW-1185">Reference proteome</keyword>
<evidence type="ECO:0008006" key="10">
    <source>
        <dbReference type="Google" id="ProtNLM"/>
    </source>
</evidence>
<keyword evidence="3 7" id="KW-0812">Transmembrane</keyword>
<feature type="transmembrane region" description="Helical" evidence="7">
    <location>
        <begin position="63"/>
        <end position="84"/>
    </location>
</feature>
<gene>
    <name evidence="8" type="primary">Necator_chrI.g3071</name>
    <name evidence="8" type="ORF">RB195_006942</name>
</gene>
<comment type="similarity">
    <text evidence="2">Belongs to the APH-1 family.</text>
</comment>